<dbReference type="PROSITE" id="PS50110">
    <property type="entry name" value="RESPONSE_REGULATORY"/>
    <property type="match status" value="1"/>
</dbReference>
<dbReference type="Gene3D" id="1.10.10.10">
    <property type="entry name" value="Winged helix-like DNA-binding domain superfamily/Winged helix DNA-binding domain"/>
    <property type="match status" value="1"/>
</dbReference>
<evidence type="ECO:0000256" key="5">
    <source>
        <dbReference type="ARBA" id="ARBA00023163"/>
    </source>
</evidence>
<accession>A0A927CHZ1</accession>
<keyword evidence="4" id="KW-0238">DNA-binding</keyword>
<proteinExistence type="predicted"/>
<dbReference type="InterPro" id="IPR039420">
    <property type="entry name" value="WalR-like"/>
</dbReference>
<name>A0A927CHZ1_9BACL</name>
<organism evidence="8 9">
    <name type="scientific">Paenibacillus arenilitoris</name>
    <dbReference type="NCBI Taxonomy" id="2772299"/>
    <lineage>
        <taxon>Bacteria</taxon>
        <taxon>Bacillati</taxon>
        <taxon>Bacillota</taxon>
        <taxon>Bacilli</taxon>
        <taxon>Bacillales</taxon>
        <taxon>Paenibacillaceae</taxon>
        <taxon>Paenibacillus</taxon>
    </lineage>
</organism>
<dbReference type="AlphaFoldDB" id="A0A927CHZ1"/>
<dbReference type="GO" id="GO:0006355">
    <property type="term" value="P:regulation of DNA-templated transcription"/>
    <property type="evidence" value="ECO:0007669"/>
    <property type="project" value="InterPro"/>
</dbReference>
<keyword evidence="5" id="KW-0804">Transcription</keyword>
<reference evidence="8" key="1">
    <citation type="submission" date="2020-09" db="EMBL/GenBank/DDBJ databases">
        <title>A novel bacterium of genus Paenibacillus, isolated from South China Sea.</title>
        <authorList>
            <person name="Huang H."/>
            <person name="Mo K."/>
            <person name="Hu Y."/>
        </authorList>
    </citation>
    <scope>NUCLEOTIDE SEQUENCE</scope>
    <source>
        <strain evidence="8">IB182493</strain>
    </source>
</reference>
<dbReference type="InterPro" id="IPR011006">
    <property type="entry name" value="CheY-like_superfamily"/>
</dbReference>
<keyword evidence="2" id="KW-0902">Two-component regulatory system</keyword>
<comment type="caution">
    <text evidence="8">The sequence shown here is derived from an EMBL/GenBank/DDBJ whole genome shotgun (WGS) entry which is preliminary data.</text>
</comment>
<keyword evidence="9" id="KW-1185">Reference proteome</keyword>
<protein>
    <submittedName>
        <fullName evidence="8">Response regulator</fullName>
    </submittedName>
</protein>
<dbReference type="PANTHER" id="PTHR48111">
    <property type="entry name" value="REGULATOR OF RPOS"/>
    <property type="match status" value="1"/>
</dbReference>
<dbReference type="SMART" id="SM00448">
    <property type="entry name" value="REC"/>
    <property type="match status" value="1"/>
</dbReference>
<dbReference type="GO" id="GO:0032993">
    <property type="term" value="C:protein-DNA complex"/>
    <property type="evidence" value="ECO:0007669"/>
    <property type="project" value="TreeGrafter"/>
</dbReference>
<feature type="domain" description="Response regulatory" evidence="7">
    <location>
        <begin position="2"/>
        <end position="116"/>
    </location>
</feature>
<evidence type="ECO:0000256" key="4">
    <source>
        <dbReference type="ARBA" id="ARBA00023125"/>
    </source>
</evidence>
<dbReference type="InterPro" id="IPR001789">
    <property type="entry name" value="Sig_transdc_resp-reg_receiver"/>
</dbReference>
<dbReference type="GO" id="GO:0005829">
    <property type="term" value="C:cytosol"/>
    <property type="evidence" value="ECO:0007669"/>
    <property type="project" value="TreeGrafter"/>
</dbReference>
<evidence type="ECO:0000313" key="9">
    <source>
        <dbReference type="Proteomes" id="UP000632125"/>
    </source>
</evidence>
<dbReference type="RefSeq" id="WP_190859728.1">
    <property type="nucleotide sequence ID" value="NZ_JACXIY010000009.1"/>
</dbReference>
<evidence type="ECO:0000313" key="8">
    <source>
        <dbReference type="EMBL" id="MBD2868439.1"/>
    </source>
</evidence>
<evidence type="ECO:0000256" key="2">
    <source>
        <dbReference type="ARBA" id="ARBA00023012"/>
    </source>
</evidence>
<dbReference type="EMBL" id="JACXIY010000009">
    <property type="protein sequence ID" value="MBD2868439.1"/>
    <property type="molecule type" value="Genomic_DNA"/>
</dbReference>
<dbReference type="SUPFAM" id="SSF46894">
    <property type="entry name" value="C-terminal effector domain of the bipartite response regulators"/>
    <property type="match status" value="1"/>
</dbReference>
<dbReference type="GO" id="GO:0000976">
    <property type="term" value="F:transcription cis-regulatory region binding"/>
    <property type="evidence" value="ECO:0007669"/>
    <property type="project" value="TreeGrafter"/>
</dbReference>
<feature type="modified residue" description="4-aspartylphosphate" evidence="6">
    <location>
        <position position="53"/>
    </location>
</feature>
<evidence type="ECO:0000256" key="3">
    <source>
        <dbReference type="ARBA" id="ARBA00023015"/>
    </source>
</evidence>
<gene>
    <name evidence="8" type="ORF">IDH41_07615</name>
</gene>
<evidence type="ECO:0000256" key="1">
    <source>
        <dbReference type="ARBA" id="ARBA00022553"/>
    </source>
</evidence>
<dbReference type="SMART" id="SM01043">
    <property type="entry name" value="BTAD"/>
    <property type="match status" value="1"/>
</dbReference>
<dbReference type="InterPro" id="IPR016032">
    <property type="entry name" value="Sig_transdc_resp-reg_C-effctor"/>
</dbReference>
<dbReference type="Proteomes" id="UP000632125">
    <property type="component" value="Unassembled WGS sequence"/>
</dbReference>
<dbReference type="InterPro" id="IPR005158">
    <property type="entry name" value="BTAD"/>
</dbReference>
<dbReference type="Pfam" id="PF00072">
    <property type="entry name" value="Response_reg"/>
    <property type="match status" value="1"/>
</dbReference>
<dbReference type="Gene3D" id="1.25.40.10">
    <property type="entry name" value="Tetratricopeptide repeat domain"/>
    <property type="match status" value="1"/>
</dbReference>
<keyword evidence="1 6" id="KW-0597">Phosphoprotein</keyword>
<keyword evidence="3" id="KW-0805">Transcription regulation</keyword>
<dbReference type="Gene3D" id="3.40.50.2300">
    <property type="match status" value="1"/>
</dbReference>
<evidence type="ECO:0000259" key="7">
    <source>
        <dbReference type="PROSITE" id="PS50110"/>
    </source>
</evidence>
<dbReference type="InterPro" id="IPR036388">
    <property type="entry name" value="WH-like_DNA-bd_sf"/>
</dbReference>
<dbReference type="PANTHER" id="PTHR48111:SF69">
    <property type="entry name" value="RESPONSE REGULATOR RECEIVER"/>
    <property type="match status" value="1"/>
</dbReference>
<dbReference type="GO" id="GO:0000156">
    <property type="term" value="F:phosphorelay response regulator activity"/>
    <property type="evidence" value="ECO:0007669"/>
    <property type="project" value="TreeGrafter"/>
</dbReference>
<dbReference type="SUPFAM" id="SSF52172">
    <property type="entry name" value="CheY-like"/>
    <property type="match status" value="1"/>
</dbReference>
<dbReference type="InterPro" id="IPR011990">
    <property type="entry name" value="TPR-like_helical_dom_sf"/>
</dbReference>
<sequence>MRFMLVDDERLALLQLEKLLREVVDTAEVEAFQDPEEALAHAAKARPDVVFLDIHMPGLSGLQAAELLQVSCPDAAIVFVTAYDEYAIQAFEVNAVDYVLKPIQKQRVHKTVERLLKLKPERVDNGPADQTPKTIYCLKTLRFQSRGKSPEVPKWRTAKAQEMFAYLLHHKGQIVHKSTLLDLFFPRMDLKRAMAQLYTAIYQIRQCLHAAGMVVSIQNSSIQEGYILEIGEALLDKEQWEQRGARLGMEVVANPNERFEWLMSYEGDYLEDHGYVWAEHESERLRRLWLSHARELGLYYLKADRGHASTVQLYERIQQIDPYSEEEALILLRLYDEKGQFDKVAAYYEELNEKMESELGLSIPVQIGLWYRQWLEERAGKIASRG</sequence>
<evidence type="ECO:0000256" key="6">
    <source>
        <dbReference type="PROSITE-ProRule" id="PRU00169"/>
    </source>
</evidence>
<dbReference type="SUPFAM" id="SSF48452">
    <property type="entry name" value="TPR-like"/>
    <property type="match status" value="1"/>
</dbReference>